<evidence type="ECO:0000313" key="2">
    <source>
        <dbReference type="EMBL" id="KAK6177043.1"/>
    </source>
</evidence>
<proteinExistence type="predicted"/>
<comment type="caution">
    <text evidence="2">The sequence shown here is derived from an EMBL/GenBank/DDBJ whole genome shotgun (WGS) entry which is preliminary data.</text>
</comment>
<name>A0AAN8PKF0_PATCE</name>
<dbReference type="Pfam" id="PF21294">
    <property type="entry name" value="Polysacc_lyase_14"/>
    <property type="match status" value="1"/>
</dbReference>
<dbReference type="PANTHER" id="PTHR40124:SF1">
    <property type="entry name" value="DISAGGREGATASE RELATED REPEAT PROTEIN"/>
    <property type="match status" value="1"/>
</dbReference>
<dbReference type="Proteomes" id="UP001347796">
    <property type="component" value="Unassembled WGS sequence"/>
</dbReference>
<dbReference type="AlphaFoldDB" id="A0AAN8PKF0"/>
<feature type="domain" description="Polysaccharide lyase 14" evidence="1">
    <location>
        <begin position="95"/>
        <end position="297"/>
    </location>
</feature>
<dbReference type="Gene3D" id="2.60.120.200">
    <property type="match status" value="1"/>
</dbReference>
<keyword evidence="3" id="KW-1185">Reference proteome</keyword>
<dbReference type="PANTHER" id="PTHR40124">
    <property type="match status" value="1"/>
</dbReference>
<reference evidence="2 3" key="1">
    <citation type="submission" date="2024-01" db="EMBL/GenBank/DDBJ databases">
        <title>The genome of the rayed Mediterranean limpet Patella caerulea (Linnaeus, 1758).</title>
        <authorList>
            <person name="Anh-Thu Weber A."/>
            <person name="Halstead-Nussloch G."/>
        </authorList>
    </citation>
    <scope>NUCLEOTIDE SEQUENCE [LARGE SCALE GENOMIC DNA]</scope>
    <source>
        <strain evidence="2">AATW-2023a</strain>
        <tissue evidence="2">Whole specimen</tissue>
    </source>
</reference>
<evidence type="ECO:0000259" key="1">
    <source>
        <dbReference type="Pfam" id="PF21294"/>
    </source>
</evidence>
<dbReference type="InterPro" id="IPR048958">
    <property type="entry name" value="Polysacc_lyase_14"/>
</dbReference>
<accession>A0AAN8PKF0</accession>
<dbReference type="EMBL" id="JAZGQO010000010">
    <property type="protein sequence ID" value="KAK6177043.1"/>
    <property type="molecule type" value="Genomic_DNA"/>
</dbReference>
<gene>
    <name evidence="2" type="ORF">SNE40_015230</name>
</gene>
<sequence length="309" mass="34377">MSFTLNLVHQYKKDKNIYLLKTLFGRSPGIKKIMRLLVGLVALAVCVSAQRRAASVLWRNNDFPSDNPLKNFNPLKHGSFNYGSLTVAKDPAGGDQNVIRIFYQNGTYSQIHGLKGAQFYSMPTPSHTAMTLSYQVYFSPGFDFVMGGKLPGLYGGDVADCSGGRHSTTCFSARLMWREKGDGEIYVYLPDQDPGFCDRKDVECFPAKGNSLGRGSFRFKTGVWTKITEHIHLNTVGKSDGFAKLFVDGKLVYNGQNLIWRISDSISIRGLFFSTFFGGASPMWASRMDCYSYFKDFVISMGAEVPLVG</sequence>
<evidence type="ECO:0000313" key="3">
    <source>
        <dbReference type="Proteomes" id="UP001347796"/>
    </source>
</evidence>
<organism evidence="2 3">
    <name type="scientific">Patella caerulea</name>
    <name type="common">Rayed Mediterranean limpet</name>
    <dbReference type="NCBI Taxonomy" id="87958"/>
    <lineage>
        <taxon>Eukaryota</taxon>
        <taxon>Metazoa</taxon>
        <taxon>Spiralia</taxon>
        <taxon>Lophotrochozoa</taxon>
        <taxon>Mollusca</taxon>
        <taxon>Gastropoda</taxon>
        <taxon>Patellogastropoda</taxon>
        <taxon>Patelloidea</taxon>
        <taxon>Patellidae</taxon>
        <taxon>Patella</taxon>
    </lineage>
</organism>
<protein>
    <recommendedName>
        <fullName evidence="1">Polysaccharide lyase 14 domain-containing protein</fullName>
    </recommendedName>
</protein>